<name>A0A4Z1FJE9_9HELO</name>
<evidence type="ECO:0000313" key="3">
    <source>
        <dbReference type="EMBL" id="TGO23498.1"/>
    </source>
</evidence>
<dbReference type="Proteomes" id="UP000297910">
    <property type="component" value="Unassembled WGS sequence"/>
</dbReference>
<sequence length="187" mass="21011">MKYHSSVLDQVKQEVNNSFKSLPTLRDSVLSLSKQRPESLISEGKLGAELQEDMDVLNDFKNKLALRVGRQAIPISIGELEAIELAARNMREKWEEKERMLKAEEVLLEEALKEAENSFLEAEETLQKAQIAWNDAEVAWHAAAFELTDSRILESDEESLLLQQETEETEAESQPAKLITGGGLGSQ</sequence>
<evidence type="ECO:0000256" key="2">
    <source>
        <dbReference type="SAM" id="MobiDB-lite"/>
    </source>
</evidence>
<gene>
    <name evidence="3" type="ORF">BPAE_0130g00160</name>
</gene>
<dbReference type="EMBL" id="PQXI01000130">
    <property type="protein sequence ID" value="TGO23498.1"/>
    <property type="molecule type" value="Genomic_DNA"/>
</dbReference>
<protein>
    <submittedName>
        <fullName evidence="3">Uncharacterized protein</fullName>
    </submittedName>
</protein>
<evidence type="ECO:0000313" key="4">
    <source>
        <dbReference type="Proteomes" id="UP000297910"/>
    </source>
</evidence>
<feature type="compositionally biased region" description="Acidic residues" evidence="2">
    <location>
        <begin position="161"/>
        <end position="171"/>
    </location>
</feature>
<organism evidence="3 4">
    <name type="scientific">Botrytis paeoniae</name>
    <dbReference type="NCBI Taxonomy" id="278948"/>
    <lineage>
        <taxon>Eukaryota</taxon>
        <taxon>Fungi</taxon>
        <taxon>Dikarya</taxon>
        <taxon>Ascomycota</taxon>
        <taxon>Pezizomycotina</taxon>
        <taxon>Leotiomycetes</taxon>
        <taxon>Helotiales</taxon>
        <taxon>Sclerotiniaceae</taxon>
        <taxon>Botrytis</taxon>
    </lineage>
</organism>
<comment type="caution">
    <text evidence="3">The sequence shown here is derived from an EMBL/GenBank/DDBJ whole genome shotgun (WGS) entry which is preliminary data.</text>
</comment>
<feature type="coiled-coil region" evidence="1">
    <location>
        <begin position="80"/>
        <end position="132"/>
    </location>
</feature>
<reference evidence="3 4" key="1">
    <citation type="submission" date="2017-12" db="EMBL/GenBank/DDBJ databases">
        <title>Comparative genomics of Botrytis spp.</title>
        <authorList>
            <person name="Valero-Jimenez C.A."/>
            <person name="Tapia P."/>
            <person name="Veloso J."/>
            <person name="Silva-Moreno E."/>
            <person name="Staats M."/>
            <person name="Valdes J.H."/>
            <person name="Van Kan J.A.L."/>
        </authorList>
    </citation>
    <scope>NUCLEOTIDE SEQUENCE [LARGE SCALE GENOMIC DNA]</scope>
    <source>
        <strain evidence="3 4">Bp0003</strain>
    </source>
</reference>
<accession>A0A4Z1FJE9</accession>
<proteinExistence type="predicted"/>
<evidence type="ECO:0000256" key="1">
    <source>
        <dbReference type="SAM" id="Coils"/>
    </source>
</evidence>
<keyword evidence="4" id="KW-1185">Reference proteome</keyword>
<dbReference type="AlphaFoldDB" id="A0A4Z1FJE9"/>
<feature type="region of interest" description="Disordered" evidence="2">
    <location>
        <begin position="161"/>
        <end position="187"/>
    </location>
</feature>
<keyword evidence="1" id="KW-0175">Coiled coil</keyword>